<dbReference type="EMBL" id="SCWD01000005">
    <property type="protein sequence ID" value="TDL96637.1"/>
    <property type="molecule type" value="Genomic_DNA"/>
</dbReference>
<keyword evidence="3" id="KW-1185">Reference proteome</keyword>
<evidence type="ECO:0000313" key="2">
    <source>
        <dbReference type="EMBL" id="TDL96637.1"/>
    </source>
</evidence>
<name>A0A9Q8FQ66_9STAP</name>
<dbReference type="Pfam" id="PF17936">
    <property type="entry name" value="Big_6"/>
    <property type="match status" value="1"/>
</dbReference>
<feature type="domain" description="Bacterial Ig" evidence="1">
    <location>
        <begin position="3"/>
        <end position="70"/>
    </location>
</feature>
<dbReference type="Gene3D" id="2.60.40.10">
    <property type="entry name" value="Immunoglobulins"/>
    <property type="match status" value="1"/>
</dbReference>
<dbReference type="InterPro" id="IPR041498">
    <property type="entry name" value="Big_6"/>
</dbReference>
<protein>
    <recommendedName>
        <fullName evidence="1">Bacterial Ig domain-containing protein</fullName>
    </recommendedName>
</protein>
<proteinExistence type="predicted"/>
<dbReference type="InterPro" id="IPR013783">
    <property type="entry name" value="Ig-like_fold"/>
</dbReference>
<comment type="caution">
    <text evidence="2">The sequence shown here is derived from an EMBL/GenBank/DDBJ whole genome shotgun (WGS) entry which is preliminary data.</text>
</comment>
<organism evidence="2 3">
    <name type="scientific">Macrococcus carouselicus</name>
    <dbReference type="NCBI Taxonomy" id="69969"/>
    <lineage>
        <taxon>Bacteria</taxon>
        <taxon>Bacillati</taxon>
        <taxon>Bacillota</taxon>
        <taxon>Bacilli</taxon>
        <taxon>Bacillales</taxon>
        <taxon>Staphylococcaceae</taxon>
        <taxon>Macrococcus</taxon>
    </lineage>
</organism>
<evidence type="ECO:0000259" key="1">
    <source>
        <dbReference type="Pfam" id="PF17936"/>
    </source>
</evidence>
<gene>
    <name evidence="2" type="ORF">ERX40_09800</name>
</gene>
<reference evidence="2 3" key="1">
    <citation type="submission" date="2019-01" db="EMBL/GenBank/DDBJ databases">
        <title>Draft genome sequences of the type strains of six Macrococcus species.</title>
        <authorList>
            <person name="Mazhar S."/>
            <person name="Altermann E."/>
            <person name="Hill C."/>
            <person name="Mcauliffe O."/>
        </authorList>
    </citation>
    <scope>NUCLEOTIDE SEQUENCE [LARGE SCALE GENOMIC DNA]</scope>
    <source>
        <strain evidence="2 3">ATCC 51828</strain>
    </source>
</reference>
<dbReference type="Proteomes" id="UP000295280">
    <property type="component" value="Unassembled WGS sequence"/>
</dbReference>
<dbReference type="AlphaFoldDB" id="A0A9Q8FQ66"/>
<sequence>MTTQSTSVSGKGEKDAIVEVYKGKTKYVTGKVSSNNSYSIKIVKQKKGTVLTVYLKDKAGNKSRGITVKVS</sequence>
<evidence type="ECO:0000313" key="3">
    <source>
        <dbReference type="Proteomes" id="UP000295280"/>
    </source>
</evidence>
<accession>A0A9Q8FQ66</accession>